<feature type="region of interest" description="Disordered" evidence="3">
    <location>
        <begin position="335"/>
        <end position="356"/>
    </location>
</feature>
<dbReference type="Pfam" id="PF07992">
    <property type="entry name" value="Pyr_redox_2"/>
    <property type="match status" value="1"/>
</dbReference>
<name>A0A928Q1Z5_9FIRM</name>
<dbReference type="InterPro" id="IPR050097">
    <property type="entry name" value="Ferredoxin-NADP_redctase_2"/>
</dbReference>
<dbReference type="SUPFAM" id="SSF52833">
    <property type="entry name" value="Thioredoxin-like"/>
    <property type="match status" value="2"/>
</dbReference>
<dbReference type="Pfam" id="PF13192">
    <property type="entry name" value="Thioredoxin_3"/>
    <property type="match status" value="1"/>
</dbReference>
<dbReference type="PRINTS" id="PR00469">
    <property type="entry name" value="PNDRDTASEII"/>
</dbReference>
<organism evidence="7 8">
    <name type="scientific">Faecalispora sporosphaeroides</name>
    <dbReference type="NCBI Taxonomy" id="1549"/>
    <lineage>
        <taxon>Bacteria</taxon>
        <taxon>Bacillati</taxon>
        <taxon>Bacillota</taxon>
        <taxon>Clostridia</taxon>
        <taxon>Eubacteriales</taxon>
        <taxon>Oscillospiraceae</taxon>
        <taxon>Faecalispora</taxon>
    </lineage>
</organism>
<dbReference type="PRINTS" id="PR00368">
    <property type="entry name" value="FADPNR"/>
</dbReference>
<dbReference type="SUPFAM" id="SSF51905">
    <property type="entry name" value="FAD/NAD(P)-binding domain"/>
    <property type="match status" value="1"/>
</dbReference>
<evidence type="ECO:0000259" key="5">
    <source>
        <dbReference type="Pfam" id="PF07992"/>
    </source>
</evidence>
<keyword evidence="4" id="KW-0812">Transmembrane</keyword>
<dbReference type="EMBL" id="SVNY01000002">
    <property type="protein sequence ID" value="MBE6832739.1"/>
    <property type="molecule type" value="Genomic_DNA"/>
</dbReference>
<evidence type="ECO:0000256" key="3">
    <source>
        <dbReference type="SAM" id="MobiDB-lite"/>
    </source>
</evidence>
<dbReference type="Gene3D" id="3.50.50.60">
    <property type="entry name" value="FAD/NAD(P)-binding domain"/>
    <property type="match status" value="2"/>
</dbReference>
<evidence type="ECO:0000256" key="2">
    <source>
        <dbReference type="ARBA" id="ARBA00023002"/>
    </source>
</evidence>
<dbReference type="Proteomes" id="UP000754750">
    <property type="component" value="Unassembled WGS sequence"/>
</dbReference>
<dbReference type="NCBIfam" id="TIGR03143">
    <property type="entry name" value="AhpF_homolog"/>
    <property type="match status" value="1"/>
</dbReference>
<evidence type="ECO:0000256" key="4">
    <source>
        <dbReference type="SAM" id="Phobius"/>
    </source>
</evidence>
<comment type="caution">
    <text evidence="7">The sequence shown here is derived from an EMBL/GenBank/DDBJ whole genome shotgun (WGS) entry which is preliminary data.</text>
</comment>
<protein>
    <submittedName>
        <fullName evidence="7">FAD-binding protein</fullName>
    </submittedName>
</protein>
<dbReference type="Gene3D" id="3.40.30.80">
    <property type="match status" value="1"/>
</dbReference>
<evidence type="ECO:0000256" key="1">
    <source>
        <dbReference type="ARBA" id="ARBA00022630"/>
    </source>
</evidence>
<dbReference type="InterPro" id="IPR044142">
    <property type="entry name" value="AhpF_NTD_N"/>
</dbReference>
<gene>
    <name evidence="7" type="ORF">E7512_04035</name>
</gene>
<evidence type="ECO:0000259" key="6">
    <source>
        <dbReference type="Pfam" id="PF13192"/>
    </source>
</evidence>
<dbReference type="InterPro" id="IPR012336">
    <property type="entry name" value="Thioredoxin-like_fold"/>
</dbReference>
<keyword evidence="4" id="KW-0472">Membrane</keyword>
<dbReference type="InterPro" id="IPR036249">
    <property type="entry name" value="Thioredoxin-like_sf"/>
</dbReference>
<keyword evidence="1" id="KW-0285">Flavoprotein</keyword>
<sequence length="570" mass="61454">MAAAIFKEESDNMNPIYDLIIIGAGSAGLAAGVYAGRAKLKTLILEKSNPGGQVGNTAEVVNYPGIRRTGGPELVEEMKNHVRDFGVKIETAEIERVELSGEIKKLYSSSGTYQSRAVIIATGASPRRGGFEGEDLYSGHGVAYCATCDGEFFSGLDIFVVGGGYAAAEEAIYLTRFAKSVTIVIRGKDFSCARTVAEKAIAHPKITVKYNTLLEKVEGDSLPRRAYFKDKLTGETSVYDAGEKGTFGVFVFVGYDPATELFRGEVEMDEDGYILTDDAMRTNVPGVFAAGDLRPKLLRQIVTAVADGAVAATSAEKYITGEKERLGLPMFEEDAATAEPEPEQKPEKAENSASASDGAYLDGELKEQLAQVFQRLKREMTIVTVVDPSNQKSLELEGFLREIEPLSDLIHLRVLQKGEDPGLEQSLGIERYPVAAFLDENGRFSGVKFSGIPGGHEINSFVLGILHLAAEDKLTAEQIEKIRQLPPNTTLKVGVTLACPYCPDVVAAAHSIAIASGGNVTAEMMDVALFPDIREKYHIMSVPALIVNGNEQATFGAQSFDQVLQKVLEG</sequence>
<dbReference type="GO" id="GO:0016491">
    <property type="term" value="F:oxidoreductase activity"/>
    <property type="evidence" value="ECO:0007669"/>
    <property type="project" value="UniProtKB-KW"/>
</dbReference>
<dbReference type="InterPro" id="IPR036188">
    <property type="entry name" value="FAD/NAD-bd_sf"/>
</dbReference>
<feature type="domain" description="Thioredoxin-like fold" evidence="6">
    <location>
        <begin position="491"/>
        <end position="553"/>
    </location>
</feature>
<dbReference type="CDD" id="cd02974">
    <property type="entry name" value="AhpF_NTD_N"/>
    <property type="match status" value="1"/>
</dbReference>
<reference evidence="7" key="1">
    <citation type="submission" date="2019-04" db="EMBL/GenBank/DDBJ databases">
        <title>Evolution of Biomass-Degrading Anaerobic Consortia Revealed by Metagenomics.</title>
        <authorList>
            <person name="Peng X."/>
        </authorList>
    </citation>
    <scope>NUCLEOTIDE SEQUENCE</scope>
    <source>
        <strain evidence="7">SIG551</strain>
    </source>
</reference>
<dbReference type="PANTHER" id="PTHR48105">
    <property type="entry name" value="THIOREDOXIN REDUCTASE 1-RELATED-RELATED"/>
    <property type="match status" value="1"/>
</dbReference>
<proteinExistence type="predicted"/>
<evidence type="ECO:0000313" key="8">
    <source>
        <dbReference type="Proteomes" id="UP000754750"/>
    </source>
</evidence>
<accession>A0A928Q1Z5</accession>
<dbReference type="AlphaFoldDB" id="A0A928Q1Z5"/>
<evidence type="ECO:0000313" key="7">
    <source>
        <dbReference type="EMBL" id="MBE6832739.1"/>
    </source>
</evidence>
<keyword evidence="4" id="KW-1133">Transmembrane helix</keyword>
<dbReference type="InterPro" id="IPR023753">
    <property type="entry name" value="FAD/NAD-binding_dom"/>
</dbReference>
<dbReference type="InterPro" id="IPR017561">
    <property type="entry name" value="AhpF_homologue_put"/>
</dbReference>
<feature type="transmembrane region" description="Helical" evidence="4">
    <location>
        <begin position="16"/>
        <end position="35"/>
    </location>
</feature>
<feature type="domain" description="FAD/NAD(P)-binding" evidence="5">
    <location>
        <begin position="17"/>
        <end position="308"/>
    </location>
</feature>
<keyword evidence="2" id="KW-0560">Oxidoreductase</keyword>